<dbReference type="EMBL" id="QSUL01000007">
    <property type="protein sequence ID" value="RGN35205.1"/>
    <property type="molecule type" value="Genomic_DNA"/>
</dbReference>
<feature type="signal peptide" evidence="1">
    <location>
        <begin position="1"/>
        <end position="24"/>
    </location>
</feature>
<evidence type="ECO:0000313" key="3">
    <source>
        <dbReference type="Proteomes" id="UP000260983"/>
    </source>
</evidence>
<accession>A0A3E5BCX8</accession>
<organism evidence="2 3">
    <name type="scientific">Bacteroides oleiciplenus</name>
    <dbReference type="NCBI Taxonomy" id="626931"/>
    <lineage>
        <taxon>Bacteria</taxon>
        <taxon>Pseudomonadati</taxon>
        <taxon>Bacteroidota</taxon>
        <taxon>Bacteroidia</taxon>
        <taxon>Bacteroidales</taxon>
        <taxon>Bacteroidaceae</taxon>
        <taxon>Bacteroides</taxon>
    </lineage>
</organism>
<dbReference type="RefSeq" id="WP_117724278.1">
    <property type="nucleotide sequence ID" value="NZ_QSUL01000007.1"/>
</dbReference>
<reference evidence="2 3" key="1">
    <citation type="submission" date="2018-08" db="EMBL/GenBank/DDBJ databases">
        <title>A genome reference for cultivated species of the human gut microbiota.</title>
        <authorList>
            <person name="Zou Y."/>
            <person name="Xue W."/>
            <person name="Luo G."/>
        </authorList>
    </citation>
    <scope>NUCLEOTIDE SEQUENCE [LARGE SCALE GENOMIC DNA]</scope>
    <source>
        <strain evidence="2 3">OM05-15BH</strain>
    </source>
</reference>
<evidence type="ECO:0008006" key="4">
    <source>
        <dbReference type="Google" id="ProtNLM"/>
    </source>
</evidence>
<name>A0A3E5BCX8_9BACE</name>
<proteinExistence type="predicted"/>
<feature type="chain" id="PRO_5017814776" description="DUF3857 domain-containing protein" evidence="1">
    <location>
        <begin position="25"/>
        <end position="375"/>
    </location>
</feature>
<dbReference type="Proteomes" id="UP000260983">
    <property type="component" value="Unassembled WGS sequence"/>
</dbReference>
<sequence length="375" mass="43356">MKTIFCLLFMVFTLSGVNTLSLMAQNSYQTDLLADMAESLKLANQLNTLEDGRHCTEFFYKKRPLNVTVENGRVSHIGYLFFSKEQCRLMQVPAVYNFLERYVLALDLPLKREKPVEKQLAEDNINFTVGEMSDLRKQVGDTTLNLKIENLSDRRYKISWYREDKLTCSVDFPISYDLLHGTEMVENERRIVEAIKRAASLPADTTKINPKSLVMTWQPNYFVLPGDTCYTAELSTTRYYEKSGDGKYQLLFNRQHPLESLANLLTTVNLKSDFRINVRLRKYDAPDENFEVPLLQFISYFLSQGCTPYFGVISFEGTLAVCELLMRNANEGYCHVMKVTCDVEQLLDKKGNITARLTSYVPTFKIKNLFKEDEY</sequence>
<protein>
    <recommendedName>
        <fullName evidence="4">DUF3857 domain-containing protein</fullName>
    </recommendedName>
</protein>
<evidence type="ECO:0000256" key="1">
    <source>
        <dbReference type="SAM" id="SignalP"/>
    </source>
</evidence>
<comment type="caution">
    <text evidence="2">The sequence shown here is derived from an EMBL/GenBank/DDBJ whole genome shotgun (WGS) entry which is preliminary data.</text>
</comment>
<gene>
    <name evidence="2" type="ORF">DXB65_11240</name>
</gene>
<keyword evidence="1" id="KW-0732">Signal</keyword>
<evidence type="ECO:0000313" key="2">
    <source>
        <dbReference type="EMBL" id="RGN35205.1"/>
    </source>
</evidence>
<dbReference type="AlphaFoldDB" id="A0A3E5BCX8"/>